<evidence type="ECO:0000256" key="1">
    <source>
        <dbReference type="SAM" id="Phobius"/>
    </source>
</evidence>
<feature type="transmembrane region" description="Helical" evidence="1">
    <location>
        <begin position="109"/>
        <end position="127"/>
    </location>
</feature>
<dbReference type="RefSeq" id="WP_107294019.1">
    <property type="nucleotide sequence ID" value="NZ_CAMLDN010000078.1"/>
</dbReference>
<protein>
    <recommendedName>
        <fullName evidence="4">Magnesium transporter</fullName>
    </recommendedName>
</protein>
<evidence type="ECO:0000313" key="2">
    <source>
        <dbReference type="EMBL" id="MCF2301163.1"/>
    </source>
</evidence>
<dbReference type="EMBL" id="WMCP01000003">
    <property type="protein sequence ID" value="MCF2301163.1"/>
    <property type="molecule type" value="Genomic_DNA"/>
</dbReference>
<reference evidence="2" key="1">
    <citation type="submission" date="2019-11" db="EMBL/GenBank/DDBJ databases">
        <title>Comparative genomics of photobacteria reveal adaptation to distinct habitats.</title>
        <authorList>
            <person name="Fuertes-Perez S."/>
            <person name="Hilgarth M."/>
            <person name="Vogel R.F."/>
        </authorList>
    </citation>
    <scope>NUCLEOTIDE SEQUENCE</scope>
    <source>
        <strain evidence="2">TMW2.2145</strain>
    </source>
</reference>
<keyword evidence="1" id="KW-0812">Transmembrane</keyword>
<dbReference type="Proteomes" id="UP000813876">
    <property type="component" value="Unassembled WGS sequence"/>
</dbReference>
<accession>A0AAW4ZS02</accession>
<feature type="transmembrane region" description="Helical" evidence="1">
    <location>
        <begin position="70"/>
        <end position="89"/>
    </location>
</feature>
<comment type="caution">
    <text evidence="2">The sequence shown here is derived from an EMBL/GenBank/DDBJ whole genome shotgun (WGS) entry which is preliminary data.</text>
</comment>
<keyword evidence="1" id="KW-1133">Transmembrane helix</keyword>
<gene>
    <name evidence="2" type="ORF">GLP33_05395</name>
</gene>
<sequence length="158" mass="18473">MATIFSILIALSFIALFFTEPFEYDDGLFDVDRFEIISIILFVILTWRFFKKAKVYEFKIWYSIKRYALILTLNTLISLAIMGFILIIKLDQTGTLTMSFLDEINDISLFFWFISIFITIYSFTPLPKTTITACHKKSNKQDKKSPIENTNITTNEDN</sequence>
<keyword evidence="1" id="KW-0472">Membrane</keyword>
<evidence type="ECO:0008006" key="4">
    <source>
        <dbReference type="Google" id="ProtNLM"/>
    </source>
</evidence>
<feature type="transmembrane region" description="Helical" evidence="1">
    <location>
        <begin position="33"/>
        <end position="50"/>
    </location>
</feature>
<dbReference type="AlphaFoldDB" id="A0AAW4ZS02"/>
<evidence type="ECO:0000313" key="3">
    <source>
        <dbReference type="Proteomes" id="UP000813876"/>
    </source>
</evidence>
<organism evidence="2 3">
    <name type="scientific">Photobacterium phosphoreum</name>
    <dbReference type="NCBI Taxonomy" id="659"/>
    <lineage>
        <taxon>Bacteria</taxon>
        <taxon>Pseudomonadati</taxon>
        <taxon>Pseudomonadota</taxon>
        <taxon>Gammaproteobacteria</taxon>
        <taxon>Vibrionales</taxon>
        <taxon>Vibrionaceae</taxon>
        <taxon>Photobacterium</taxon>
    </lineage>
</organism>
<proteinExistence type="predicted"/>
<name>A0AAW4ZS02_PHOPO</name>